<dbReference type="EMBL" id="JACAOD020000007">
    <property type="protein sequence ID" value="MBP5835959.1"/>
    <property type="molecule type" value="Genomic_DNA"/>
</dbReference>
<feature type="transmembrane region" description="Helical" evidence="1">
    <location>
        <begin position="42"/>
        <end position="65"/>
    </location>
</feature>
<comment type="caution">
    <text evidence="2">The sequence shown here is derived from an EMBL/GenBank/DDBJ whole genome shotgun (WGS) entry which is preliminary data.</text>
</comment>
<keyword evidence="1" id="KW-0812">Transmembrane</keyword>
<protein>
    <submittedName>
        <fullName evidence="2">Uncharacterized protein</fullName>
    </submittedName>
</protein>
<gene>
    <name evidence="2" type="ORF">CHTY_001815</name>
</gene>
<sequence>MIELTFIHKMLLLHLVVLLMNAIGAIKFYIKYYDKSKSILSFFISMLLGIIVSHGSIFMAFYLTINK</sequence>
<name>A0ABS5CYA9_9MOLU</name>
<dbReference type="RefSeq" id="WP_203552223.1">
    <property type="nucleotide sequence ID" value="NZ_JACAOD020000007.1"/>
</dbReference>
<evidence type="ECO:0000256" key="1">
    <source>
        <dbReference type="SAM" id="Phobius"/>
    </source>
</evidence>
<feature type="transmembrane region" description="Helical" evidence="1">
    <location>
        <begin position="12"/>
        <end position="30"/>
    </location>
</feature>
<reference evidence="2" key="1">
    <citation type="submission" date="2021-04" db="EMBL/GenBank/DDBJ databases">
        <title>Genomic features of Candidatus Phytoplasma meliae isolate ChTYXIII (1SrXIII-G).</title>
        <authorList>
            <person name="Fernandez F.D."/>
            <person name="Conci L.R."/>
        </authorList>
    </citation>
    <scope>NUCLEOTIDE SEQUENCE [LARGE SCALE GENOMIC DNA]</scope>
    <source>
        <strain evidence="2">ChTYXIII-Mo</strain>
    </source>
</reference>
<evidence type="ECO:0000313" key="3">
    <source>
        <dbReference type="Proteomes" id="UP001195571"/>
    </source>
</evidence>
<keyword evidence="3" id="KW-1185">Reference proteome</keyword>
<proteinExistence type="predicted"/>
<accession>A0ABS5CYA9</accession>
<keyword evidence="1" id="KW-0472">Membrane</keyword>
<evidence type="ECO:0000313" key="2">
    <source>
        <dbReference type="EMBL" id="MBP5835959.1"/>
    </source>
</evidence>
<dbReference type="Proteomes" id="UP001195571">
    <property type="component" value="Unassembled WGS sequence"/>
</dbReference>
<keyword evidence="1" id="KW-1133">Transmembrane helix</keyword>
<organism evidence="2 3">
    <name type="scientific">Candidatus Phytoplasma meliae</name>
    <dbReference type="NCBI Taxonomy" id="1848402"/>
    <lineage>
        <taxon>Bacteria</taxon>
        <taxon>Bacillati</taxon>
        <taxon>Mycoplasmatota</taxon>
        <taxon>Mollicutes</taxon>
        <taxon>Acholeplasmatales</taxon>
        <taxon>Acholeplasmataceae</taxon>
        <taxon>Candidatus Phytoplasma</taxon>
        <taxon>16SrXIII (Mexican periwinkle virescence group)</taxon>
    </lineage>
</organism>